<evidence type="ECO:0000259" key="6">
    <source>
        <dbReference type="Pfam" id="PF07980"/>
    </source>
</evidence>
<keyword evidence="4" id="KW-0472">Membrane</keyword>
<feature type="domain" description="RagB/SusD" evidence="6">
    <location>
        <begin position="373"/>
        <end position="541"/>
    </location>
</feature>
<sequence length="550" mass="60653">MKSFSTILYTSLFAILLVTGCSDDFLDRPSLSELNADNFYLTPDELRLATAALYSGGPWGEWTYAAYLPVGDVLSGNMVLGYNGDAVQFNTFSVTDANGGLTATWKGMYKVIAHCNATINGITQKSPSTISDAIKNAALAEARFIRAYAYFNLAVLWKDVPIIEDNTLLVTSPLVPRNEVNDVYQFIVNDLNFAARNLPAADKGRATTWSAQGMLAKVYLTWAALKSPGIGQRDQALLDLAKLHAGNVCNGSGLMLLGFSFDGQGKLVIDPSGYSNLFKTQYNDNQESLFSLQWHPSTSDWLSGNMLQLYSSGGQEISASGTAGWFSISPTYDMYLQYSEGDNIRRKATFMYRGDNYPELNAAGGGFTYAGDAGLKKHIVGTRADNSSPTMTHTSSPEHNALLRLADVYLLYAEAIMGNDTETVDMEAIKYFNKVRRRAGLDTLNNATDKLTADMLFKERRIELAAEGHFWYDLVRLYYYNSKKAIDFLNDQKERRVTFTYNADTHTATQGNPFGDITDASAGTFRFPLPPSEVTANPKLAEPPVPYSFK</sequence>
<keyword evidence="3" id="KW-0732">Signal</keyword>
<dbReference type="Pfam" id="PF07980">
    <property type="entry name" value="SusD_RagB"/>
    <property type="match status" value="1"/>
</dbReference>
<evidence type="ECO:0000256" key="1">
    <source>
        <dbReference type="ARBA" id="ARBA00004442"/>
    </source>
</evidence>
<evidence type="ECO:0000313" key="9">
    <source>
        <dbReference type="Proteomes" id="UP000613030"/>
    </source>
</evidence>
<evidence type="ECO:0000259" key="7">
    <source>
        <dbReference type="Pfam" id="PF14322"/>
    </source>
</evidence>
<protein>
    <submittedName>
        <fullName evidence="8">RagB/SusD family nutrient uptake outer membrane protein</fullName>
    </submittedName>
</protein>
<dbReference type="Gene3D" id="1.25.40.390">
    <property type="match status" value="1"/>
</dbReference>
<evidence type="ECO:0000256" key="4">
    <source>
        <dbReference type="ARBA" id="ARBA00023136"/>
    </source>
</evidence>
<keyword evidence="5" id="KW-0998">Cell outer membrane</keyword>
<gene>
    <name evidence="8" type="ORF">JI741_00040</name>
</gene>
<organism evidence="8 9">
    <name type="scientific">Chryseolinea lacunae</name>
    <dbReference type="NCBI Taxonomy" id="2801331"/>
    <lineage>
        <taxon>Bacteria</taxon>
        <taxon>Pseudomonadati</taxon>
        <taxon>Bacteroidota</taxon>
        <taxon>Cytophagia</taxon>
        <taxon>Cytophagales</taxon>
        <taxon>Fulvivirgaceae</taxon>
        <taxon>Chryseolinea</taxon>
    </lineage>
</organism>
<reference evidence="8 9" key="1">
    <citation type="submission" date="2021-01" db="EMBL/GenBank/DDBJ databases">
        <title>Chryseolinea sp. Jin1 Genome sequencing and assembly.</title>
        <authorList>
            <person name="Kim I."/>
        </authorList>
    </citation>
    <scope>NUCLEOTIDE SEQUENCE [LARGE SCALE GENOMIC DNA]</scope>
    <source>
        <strain evidence="8 9">Jin1</strain>
    </source>
</reference>
<dbReference type="PROSITE" id="PS51257">
    <property type="entry name" value="PROKAR_LIPOPROTEIN"/>
    <property type="match status" value="1"/>
</dbReference>
<dbReference type="Proteomes" id="UP000613030">
    <property type="component" value="Unassembled WGS sequence"/>
</dbReference>
<evidence type="ECO:0000256" key="2">
    <source>
        <dbReference type="ARBA" id="ARBA00006275"/>
    </source>
</evidence>
<accession>A0ABS1KJE4</accession>
<evidence type="ECO:0000256" key="3">
    <source>
        <dbReference type="ARBA" id="ARBA00022729"/>
    </source>
</evidence>
<proteinExistence type="inferred from homology"/>
<comment type="subcellular location">
    <subcellularLocation>
        <location evidence="1">Cell outer membrane</location>
    </subcellularLocation>
</comment>
<keyword evidence="9" id="KW-1185">Reference proteome</keyword>
<evidence type="ECO:0000313" key="8">
    <source>
        <dbReference type="EMBL" id="MBL0739578.1"/>
    </source>
</evidence>
<evidence type="ECO:0000256" key="5">
    <source>
        <dbReference type="ARBA" id="ARBA00023237"/>
    </source>
</evidence>
<feature type="domain" description="SusD-like N-terminal" evidence="7">
    <location>
        <begin position="83"/>
        <end position="220"/>
    </location>
</feature>
<dbReference type="CDD" id="cd08977">
    <property type="entry name" value="SusD"/>
    <property type="match status" value="1"/>
</dbReference>
<dbReference type="InterPro" id="IPR011990">
    <property type="entry name" value="TPR-like_helical_dom_sf"/>
</dbReference>
<comment type="similarity">
    <text evidence="2">Belongs to the SusD family.</text>
</comment>
<comment type="caution">
    <text evidence="8">The sequence shown here is derived from an EMBL/GenBank/DDBJ whole genome shotgun (WGS) entry which is preliminary data.</text>
</comment>
<dbReference type="RefSeq" id="WP_202006561.1">
    <property type="nucleotide sequence ID" value="NZ_JAERRB010000001.1"/>
</dbReference>
<dbReference type="SUPFAM" id="SSF48452">
    <property type="entry name" value="TPR-like"/>
    <property type="match status" value="1"/>
</dbReference>
<dbReference type="EMBL" id="JAERRB010000001">
    <property type="protein sequence ID" value="MBL0739578.1"/>
    <property type="molecule type" value="Genomic_DNA"/>
</dbReference>
<dbReference type="Pfam" id="PF14322">
    <property type="entry name" value="SusD-like_3"/>
    <property type="match status" value="1"/>
</dbReference>
<dbReference type="InterPro" id="IPR033985">
    <property type="entry name" value="SusD-like_N"/>
</dbReference>
<name>A0ABS1KJE4_9BACT</name>
<dbReference type="InterPro" id="IPR012944">
    <property type="entry name" value="SusD_RagB_dom"/>
</dbReference>